<reference evidence="2 3" key="1">
    <citation type="journal article" date="2023" name="Plants (Basel)">
        <title>Bridging the Gap: Combining Genomics and Transcriptomics Approaches to Understand Stylosanthes scabra, an Orphan Legume from the Brazilian Caatinga.</title>
        <authorList>
            <person name="Ferreira-Neto J.R.C."/>
            <person name="da Silva M.D."/>
            <person name="Binneck E."/>
            <person name="de Melo N.F."/>
            <person name="da Silva R.H."/>
            <person name="de Melo A.L.T.M."/>
            <person name="Pandolfi V."/>
            <person name="Bustamante F.O."/>
            <person name="Brasileiro-Vidal A.C."/>
            <person name="Benko-Iseppon A.M."/>
        </authorList>
    </citation>
    <scope>NUCLEOTIDE SEQUENCE [LARGE SCALE GENOMIC DNA]</scope>
    <source>
        <tissue evidence="2">Leaves</tissue>
    </source>
</reference>
<gene>
    <name evidence="2" type="ORF">PIB30_063223</name>
</gene>
<organism evidence="2 3">
    <name type="scientific">Stylosanthes scabra</name>
    <dbReference type="NCBI Taxonomy" id="79078"/>
    <lineage>
        <taxon>Eukaryota</taxon>
        <taxon>Viridiplantae</taxon>
        <taxon>Streptophyta</taxon>
        <taxon>Embryophyta</taxon>
        <taxon>Tracheophyta</taxon>
        <taxon>Spermatophyta</taxon>
        <taxon>Magnoliopsida</taxon>
        <taxon>eudicotyledons</taxon>
        <taxon>Gunneridae</taxon>
        <taxon>Pentapetalae</taxon>
        <taxon>rosids</taxon>
        <taxon>fabids</taxon>
        <taxon>Fabales</taxon>
        <taxon>Fabaceae</taxon>
        <taxon>Papilionoideae</taxon>
        <taxon>50 kb inversion clade</taxon>
        <taxon>dalbergioids sensu lato</taxon>
        <taxon>Dalbergieae</taxon>
        <taxon>Pterocarpus clade</taxon>
        <taxon>Stylosanthes</taxon>
    </lineage>
</organism>
<dbReference type="Proteomes" id="UP001341840">
    <property type="component" value="Unassembled WGS sequence"/>
</dbReference>
<evidence type="ECO:0000256" key="1">
    <source>
        <dbReference type="SAM" id="Coils"/>
    </source>
</evidence>
<evidence type="ECO:0000313" key="3">
    <source>
        <dbReference type="Proteomes" id="UP001341840"/>
    </source>
</evidence>
<dbReference type="EMBL" id="JASCZI010030807">
    <property type="protein sequence ID" value="MED6124894.1"/>
    <property type="molecule type" value="Genomic_DNA"/>
</dbReference>
<evidence type="ECO:0000313" key="2">
    <source>
        <dbReference type="EMBL" id="MED6124894.1"/>
    </source>
</evidence>
<comment type="caution">
    <text evidence="2">The sequence shown here is derived from an EMBL/GenBank/DDBJ whole genome shotgun (WGS) entry which is preliminary data.</text>
</comment>
<accession>A0ABU6RLS2</accession>
<protein>
    <submittedName>
        <fullName evidence="2">Uncharacterized protein</fullName>
    </submittedName>
</protein>
<feature type="coiled-coil region" evidence="1">
    <location>
        <begin position="384"/>
        <end position="480"/>
    </location>
</feature>
<sequence>MLPELHREIRLTADRAAEKDYVLEAAGPSNRLPFRALEDRTHYLWVYTELFTRLGVQFPFSEFHREAMTRCQVAASQLHLNGWGVLRTFERVCLRFGFRPSSRVFLYIYQVHAPPPGKGFISFRAIQDRKLFARSRSPSKSLSGTMSMSSLFLVGGLFGWMMGSLPVGLGKKSKFKCRWILDHSDAEIARLADMDKQSRFDRLLAKMAAVEGVGPRSILPAPSSTSVPATPVSTAVPVGNPPPSSFVVVKVPSGASSGVVKTRRKASGTTSLDLISLDREETAQENPFADLKQKRRKRKVVESIPGASSLGPDSAWDHGVDPIDRAFPEGYDFRADLNAGLTRSAIREILDPMAPDQLLGSAQFLACKLTTCLQVGIEKTFAVKVGLEKELTAAKDQVEELTAERDSALAAPLFTAKIKSLTADLELAEGERLSALARMKEVEEAAKVQAAELESCRLALEREQRKTKSLNQSLEQKQKALGESEAAVTHWGGEWKDLAEETREMVRETFEILMDQVRHLNPDIDYSMIMLTLVGTLRPIYNPKAEGQEQLEPIAEDLLEHVAEDQPDATPLHSTF</sequence>
<name>A0ABU6RLS2_9FABA</name>
<keyword evidence="1" id="KW-0175">Coiled coil</keyword>
<keyword evidence="3" id="KW-1185">Reference proteome</keyword>
<proteinExistence type="predicted"/>